<feature type="transmembrane region" description="Helical" evidence="9">
    <location>
        <begin position="12"/>
        <end position="39"/>
    </location>
</feature>
<feature type="domain" description="Tripartite ATP-independent periplasmic transporters DctQ component" evidence="10">
    <location>
        <begin position="27"/>
        <end position="156"/>
    </location>
</feature>
<evidence type="ECO:0000256" key="4">
    <source>
        <dbReference type="ARBA" id="ARBA00022519"/>
    </source>
</evidence>
<feature type="transmembrane region" description="Helical" evidence="9">
    <location>
        <begin position="80"/>
        <end position="110"/>
    </location>
</feature>
<dbReference type="GO" id="GO:0022857">
    <property type="term" value="F:transmembrane transporter activity"/>
    <property type="evidence" value="ECO:0007669"/>
    <property type="project" value="TreeGrafter"/>
</dbReference>
<evidence type="ECO:0000256" key="5">
    <source>
        <dbReference type="ARBA" id="ARBA00022692"/>
    </source>
</evidence>
<feature type="transmembrane region" description="Helical" evidence="9">
    <location>
        <begin position="51"/>
        <end position="68"/>
    </location>
</feature>
<keyword evidence="5 9" id="KW-0812">Transmembrane</keyword>
<reference evidence="11" key="1">
    <citation type="submission" date="2020-12" db="EMBL/GenBank/DDBJ databases">
        <title>Desulfobium dissulfuricans gen. nov., sp. nov., a novel mesophilic, sulfate-reducing bacterium isolated from a deep-sea hydrothermal vent.</title>
        <authorList>
            <person name="Hashimoto Y."/>
            <person name="Tame A."/>
            <person name="Sawayama S."/>
            <person name="Miyazaki J."/>
            <person name="Takai K."/>
            <person name="Nakagawa S."/>
        </authorList>
    </citation>
    <scope>NUCLEOTIDE SEQUENCE</scope>
    <source>
        <strain evidence="11">GF1</strain>
    </source>
</reference>
<feature type="transmembrane region" description="Helical" evidence="9">
    <location>
        <begin position="130"/>
        <end position="151"/>
    </location>
</feature>
<sequence>MISRIIRFTEIVSDLAAGVSAIILALMTMLILLEILLWNVLEKTTLIADEYSAYGLAAITFLGAGYCLKERGHIRLTLVLGLLPATLARVVTFVATVISTGFMGYLWWYLYKMVASSYRYGSTSGTLTSTPLWIPQALMLAGATCFLLQFIGMSLKTMQAITTGEEVL</sequence>
<proteinExistence type="inferred from homology"/>
<dbReference type="AlphaFoldDB" id="A0A915XH09"/>
<keyword evidence="6 9" id="KW-1133">Transmembrane helix</keyword>
<evidence type="ECO:0000256" key="8">
    <source>
        <dbReference type="ARBA" id="ARBA00038436"/>
    </source>
</evidence>
<dbReference type="InterPro" id="IPR007387">
    <property type="entry name" value="TRAP_DctQ"/>
</dbReference>
<evidence type="ECO:0000313" key="11">
    <source>
        <dbReference type="EMBL" id="BCO08074.1"/>
    </source>
</evidence>
<dbReference type="InterPro" id="IPR055348">
    <property type="entry name" value="DctQ"/>
</dbReference>
<keyword evidence="4" id="KW-0997">Cell inner membrane</keyword>
<dbReference type="GO" id="GO:0015740">
    <property type="term" value="P:C4-dicarboxylate transport"/>
    <property type="evidence" value="ECO:0007669"/>
    <property type="project" value="TreeGrafter"/>
</dbReference>
<evidence type="ECO:0000256" key="3">
    <source>
        <dbReference type="ARBA" id="ARBA00022475"/>
    </source>
</evidence>
<gene>
    <name evidence="11" type="ORF">GF1_04500</name>
</gene>
<organism evidence="11 12">
    <name type="scientific">Desulfolithobacter dissulfuricans</name>
    <dbReference type="NCBI Taxonomy" id="2795293"/>
    <lineage>
        <taxon>Bacteria</taxon>
        <taxon>Pseudomonadati</taxon>
        <taxon>Thermodesulfobacteriota</taxon>
        <taxon>Desulfobulbia</taxon>
        <taxon>Desulfobulbales</taxon>
        <taxon>Desulfobulbaceae</taxon>
        <taxon>Desulfolithobacter</taxon>
    </lineage>
</organism>
<dbReference type="PANTHER" id="PTHR35011:SF10">
    <property type="entry name" value="TRAP TRANSPORTER SMALL PERMEASE PROTEIN"/>
    <property type="match status" value="1"/>
</dbReference>
<comment type="subcellular location">
    <subcellularLocation>
        <location evidence="1">Cell inner membrane</location>
        <topology evidence="1">Multi-pass membrane protein</topology>
    </subcellularLocation>
</comment>
<dbReference type="GO" id="GO:0005886">
    <property type="term" value="C:plasma membrane"/>
    <property type="evidence" value="ECO:0007669"/>
    <property type="project" value="UniProtKB-SubCell"/>
</dbReference>
<accession>A0A915XH09</accession>
<evidence type="ECO:0000256" key="1">
    <source>
        <dbReference type="ARBA" id="ARBA00004429"/>
    </source>
</evidence>
<evidence type="ECO:0000256" key="2">
    <source>
        <dbReference type="ARBA" id="ARBA00022448"/>
    </source>
</evidence>
<evidence type="ECO:0000256" key="6">
    <source>
        <dbReference type="ARBA" id="ARBA00022989"/>
    </source>
</evidence>
<dbReference type="EMBL" id="AP024233">
    <property type="protein sequence ID" value="BCO08074.1"/>
    <property type="molecule type" value="Genomic_DNA"/>
</dbReference>
<comment type="similarity">
    <text evidence="8">Belongs to the TRAP transporter small permease family.</text>
</comment>
<keyword evidence="2" id="KW-0813">Transport</keyword>
<name>A0A915XH09_9BACT</name>
<evidence type="ECO:0000256" key="9">
    <source>
        <dbReference type="SAM" id="Phobius"/>
    </source>
</evidence>
<dbReference type="PANTHER" id="PTHR35011">
    <property type="entry name" value="2,3-DIKETO-L-GULONATE TRAP TRANSPORTER SMALL PERMEASE PROTEIN YIAM"/>
    <property type="match status" value="1"/>
</dbReference>
<keyword evidence="3" id="KW-1003">Cell membrane</keyword>
<keyword evidence="12" id="KW-1185">Reference proteome</keyword>
<dbReference type="KEGG" id="ddu:GF1_04500"/>
<dbReference type="Pfam" id="PF04290">
    <property type="entry name" value="DctQ"/>
    <property type="match status" value="1"/>
</dbReference>
<protein>
    <submittedName>
        <fullName evidence="11">TRAP transporter small permease protein</fullName>
    </submittedName>
</protein>
<dbReference type="RefSeq" id="WP_267928003.1">
    <property type="nucleotide sequence ID" value="NZ_AP024233.1"/>
</dbReference>
<evidence type="ECO:0000256" key="7">
    <source>
        <dbReference type="ARBA" id="ARBA00023136"/>
    </source>
</evidence>
<dbReference type="Proteomes" id="UP001063350">
    <property type="component" value="Chromosome"/>
</dbReference>
<keyword evidence="7 9" id="KW-0472">Membrane</keyword>
<evidence type="ECO:0000259" key="10">
    <source>
        <dbReference type="Pfam" id="PF04290"/>
    </source>
</evidence>
<evidence type="ECO:0000313" key="12">
    <source>
        <dbReference type="Proteomes" id="UP001063350"/>
    </source>
</evidence>